<dbReference type="RefSeq" id="WP_407990052.1">
    <property type="nucleotide sequence ID" value="NZ_AP035881.2"/>
</dbReference>
<accession>A0AB33K8L7</accession>
<name>A0AB33K8L7_9ACTN</name>
<dbReference type="AlphaFoldDB" id="A0AB33K8L7"/>
<reference evidence="1" key="1">
    <citation type="submission" date="2024-07" db="EMBL/GenBank/DDBJ databases">
        <title>Complete genome sequences of cellulolytic bacteria, Kitasatospora sp. CMC57 and Streptomyces sp. CMC78, isolated from Japanese agricultural soil.</title>
        <authorList>
            <person name="Hashimoto T."/>
            <person name="Ito M."/>
            <person name="Iwamoto M."/>
            <person name="Fukahori D."/>
            <person name="Shoda T."/>
            <person name="Sakoda M."/>
            <person name="Morohoshi T."/>
            <person name="Mitsuboshi M."/>
            <person name="Nishizawa T."/>
        </authorList>
    </citation>
    <scope>NUCLEOTIDE SEQUENCE</scope>
    <source>
        <strain evidence="1">CMC57</strain>
    </source>
</reference>
<sequence>MVPGCDYLWNLSNGSAEGYAFNGGDGRGDWIELGRVVSGA</sequence>
<proteinExistence type="predicted"/>
<dbReference type="EMBL" id="AP035881">
    <property type="protein sequence ID" value="BFP47755.1"/>
    <property type="molecule type" value="Genomic_DNA"/>
</dbReference>
<organism evidence="1">
    <name type="scientific">Kitasatospora sp. CMC57</name>
    <dbReference type="NCBI Taxonomy" id="3231513"/>
    <lineage>
        <taxon>Bacteria</taxon>
        <taxon>Bacillati</taxon>
        <taxon>Actinomycetota</taxon>
        <taxon>Actinomycetes</taxon>
        <taxon>Kitasatosporales</taxon>
        <taxon>Streptomycetaceae</taxon>
        <taxon>Kitasatospora</taxon>
    </lineage>
</organism>
<gene>
    <name evidence="1" type="ORF">KCMC57_41230</name>
</gene>
<evidence type="ECO:0000313" key="1">
    <source>
        <dbReference type="EMBL" id="BFP47755.1"/>
    </source>
</evidence>
<protein>
    <submittedName>
        <fullName evidence="1">Uncharacterized protein</fullName>
    </submittedName>
</protein>